<keyword evidence="2" id="KW-1185">Reference proteome</keyword>
<dbReference type="Proteomes" id="UP001208131">
    <property type="component" value="Unassembled WGS sequence"/>
</dbReference>
<dbReference type="EMBL" id="JAOQJZ010000002">
    <property type="protein sequence ID" value="MCU6704763.1"/>
    <property type="molecule type" value="Genomic_DNA"/>
</dbReference>
<dbReference type="AlphaFoldDB" id="A0AAE3IIK8"/>
<accession>A0AAE3IIK8</accession>
<proteinExistence type="predicted"/>
<name>A0AAE3IIK8_9FIRM</name>
<organism evidence="1 2">
    <name type="scientific">Hominimerdicola aceti</name>
    <dbReference type="NCBI Taxonomy" id="2981726"/>
    <lineage>
        <taxon>Bacteria</taxon>
        <taxon>Bacillati</taxon>
        <taxon>Bacillota</taxon>
        <taxon>Clostridia</taxon>
        <taxon>Eubacteriales</taxon>
        <taxon>Oscillospiraceae</taxon>
        <taxon>Hominimerdicola</taxon>
    </lineage>
</organism>
<reference evidence="1 2" key="1">
    <citation type="journal article" date="2021" name="ISME Commun">
        <title>Automated analysis of genomic sequences facilitates high-throughput and comprehensive description of bacteria.</title>
        <authorList>
            <person name="Hitch T.C.A."/>
        </authorList>
    </citation>
    <scope>NUCLEOTIDE SEQUENCE [LARGE SCALE GENOMIC DNA]</scope>
    <source>
        <strain evidence="1 2">Sanger_31</strain>
    </source>
</reference>
<gene>
    <name evidence="1" type="ORF">OCV57_02320</name>
</gene>
<comment type="caution">
    <text evidence="1">The sequence shown here is derived from an EMBL/GenBank/DDBJ whole genome shotgun (WGS) entry which is preliminary data.</text>
</comment>
<dbReference type="RefSeq" id="WP_117958363.1">
    <property type="nucleotide sequence ID" value="NZ_JAOQJZ010000002.1"/>
</dbReference>
<evidence type="ECO:0000313" key="1">
    <source>
        <dbReference type="EMBL" id="MCU6704763.1"/>
    </source>
</evidence>
<sequence>MEISPDRGTTDPQDYIAQQTTHLTEFDECLVRRWIKQITIWDDHFTVELKSRLKIDIEG</sequence>
<protein>
    <submittedName>
        <fullName evidence="1">Integrase</fullName>
    </submittedName>
</protein>
<evidence type="ECO:0000313" key="2">
    <source>
        <dbReference type="Proteomes" id="UP001208131"/>
    </source>
</evidence>